<dbReference type="EMBL" id="JAOTPV010000018">
    <property type="protein sequence ID" value="KAJ4472973.1"/>
    <property type="molecule type" value="Genomic_DNA"/>
</dbReference>
<evidence type="ECO:0000313" key="1">
    <source>
        <dbReference type="EMBL" id="KAJ4472973.1"/>
    </source>
</evidence>
<proteinExistence type="predicted"/>
<keyword evidence="2" id="KW-1185">Reference proteome</keyword>
<sequence length="570" mass="64662">MISFFLTRAIKLLYSCVCLLSFLLPSLPRYCISMPDLPQELIDRLIDEVSESTEVLKNISLVGKSWLHRARYHLFRCMTLAPQDPNEIREYYEHLKRQTSSMSHGGGGRNYYQALSLPERQFLDSPLARNSQPTKLLLSSISDIIRYVRVLRLESSIRIGGGRRISPVEYFHRWLGYGGDRAEDCLLMRDLSFDEDFGIKQEDRWNAVDIPWGHRAGLYAIPFKHLRYIYIQWSVFGWIASSPVPEEVDDLEDDISANPNLWPGYQLGMLLKSSGKTLEQIFIDEYPGFQLEQYTSTDSADGLLNILARNAPNLRSFCLGGPILPIRNALRADEYLDTPKFVTRDRPVYRTGEEVPPVCPDPTCDLNDEEALPPHAGLSLERFFLQGFDSETVLLIEDALLNNGGLSVQKIKHLALSAMPEDFSYTLLFSRLRRSLTHLTLDVDQSTSNIELRFSSFPNLEFLQLIISSDDPTDLGHIICSLHNSAFTSSFSRFSNPAPLPGLLPIISSSLVSPRQFRLHITFGPGAQANIASNYLQSSSIDGYVLNEEPDHQAQCHSFIYQDWDPDTEP</sequence>
<protein>
    <submittedName>
        <fullName evidence="1">Uncharacterized protein</fullName>
    </submittedName>
</protein>
<dbReference type="Proteomes" id="UP001150266">
    <property type="component" value="Unassembled WGS sequence"/>
</dbReference>
<accession>A0A9W9DJ32</accession>
<organism evidence="1 2">
    <name type="scientific">Lentinula aciculospora</name>
    <dbReference type="NCBI Taxonomy" id="153920"/>
    <lineage>
        <taxon>Eukaryota</taxon>
        <taxon>Fungi</taxon>
        <taxon>Dikarya</taxon>
        <taxon>Basidiomycota</taxon>
        <taxon>Agaricomycotina</taxon>
        <taxon>Agaricomycetes</taxon>
        <taxon>Agaricomycetidae</taxon>
        <taxon>Agaricales</taxon>
        <taxon>Marasmiineae</taxon>
        <taxon>Omphalotaceae</taxon>
        <taxon>Lentinula</taxon>
    </lineage>
</organism>
<dbReference type="OrthoDB" id="2788229at2759"/>
<comment type="caution">
    <text evidence="1">The sequence shown here is derived from an EMBL/GenBank/DDBJ whole genome shotgun (WGS) entry which is preliminary data.</text>
</comment>
<gene>
    <name evidence="1" type="ORF">J3R30DRAFT_748344</name>
</gene>
<reference evidence="1" key="1">
    <citation type="submission" date="2022-08" db="EMBL/GenBank/DDBJ databases">
        <title>A Global Phylogenomic Analysis of the Shiitake Genus Lentinula.</title>
        <authorList>
            <consortium name="DOE Joint Genome Institute"/>
            <person name="Sierra-Patev S."/>
            <person name="Min B."/>
            <person name="Naranjo-Ortiz M."/>
            <person name="Looney B."/>
            <person name="Konkel Z."/>
            <person name="Slot J.C."/>
            <person name="Sakamoto Y."/>
            <person name="Steenwyk J.L."/>
            <person name="Rokas A."/>
            <person name="Carro J."/>
            <person name="Camarero S."/>
            <person name="Ferreira P."/>
            <person name="Molpeceres G."/>
            <person name="Ruiz-Duenas F.J."/>
            <person name="Serrano A."/>
            <person name="Henrissat B."/>
            <person name="Drula E."/>
            <person name="Hughes K.W."/>
            <person name="Mata J.L."/>
            <person name="Ishikawa N.K."/>
            <person name="Vargas-Isla R."/>
            <person name="Ushijima S."/>
            <person name="Smith C.A."/>
            <person name="Ahrendt S."/>
            <person name="Andreopoulos W."/>
            <person name="He G."/>
            <person name="Labutti K."/>
            <person name="Lipzen A."/>
            <person name="Ng V."/>
            <person name="Riley R."/>
            <person name="Sandor L."/>
            <person name="Barry K."/>
            <person name="Martinez A.T."/>
            <person name="Xiao Y."/>
            <person name="Gibbons J.G."/>
            <person name="Terashima K."/>
            <person name="Grigoriev I.V."/>
            <person name="Hibbett D.S."/>
        </authorList>
    </citation>
    <scope>NUCLEOTIDE SEQUENCE</scope>
    <source>
        <strain evidence="1">JLM2183</strain>
    </source>
</reference>
<evidence type="ECO:0000313" key="2">
    <source>
        <dbReference type="Proteomes" id="UP001150266"/>
    </source>
</evidence>
<dbReference type="AlphaFoldDB" id="A0A9W9DJ32"/>
<name>A0A9W9DJ32_9AGAR</name>